<evidence type="ECO:0000256" key="1">
    <source>
        <dbReference type="ARBA" id="ARBA00023002"/>
    </source>
</evidence>
<dbReference type="PANTHER" id="PTHR11496:SF104">
    <property type="entry name" value="3-DEOXY-ALPHA-D-MANNO-OCTULOSONATE 8-OXIDASE"/>
    <property type="match status" value="1"/>
</dbReference>
<dbReference type="RefSeq" id="WP_079438201.1">
    <property type="nucleotide sequence ID" value="NZ_MZGT01000006.1"/>
</dbReference>
<dbReference type="EMBL" id="MZGT01000006">
    <property type="protein sequence ID" value="OPJ65618.1"/>
    <property type="molecule type" value="Genomic_DNA"/>
</dbReference>
<dbReference type="PANTHER" id="PTHR11496">
    <property type="entry name" value="ALCOHOL DEHYDROGENASE"/>
    <property type="match status" value="1"/>
</dbReference>
<dbReference type="CDD" id="cd08185">
    <property type="entry name" value="Fe-ADH-like"/>
    <property type="match status" value="1"/>
</dbReference>
<sequence length="389" mass="42145">MNFNYFIPTKILFGAGKLNELHKHPLPGKKALIVTTAGTSVKKFGYLDRLKEQLDLAGISYILFDKILPNPIKDHVMEGAALAKENDIDFVIGLGGGSSIDSAKAIAVMASNEGDYWDYISGGTGKGLPVPNDPLPIVAITTTAGTGTEADPWTVTTKTETNEKIGFGYDKTFPVLSVVDPELMVSVPKNLTAYQGFDALFHSTEGYLNTTSYVMSDMFALKSIELIGKSLAEAVQNGSNLNARGDIALANTLAGMVESTSGCISEHSLAHAISAFHPKFEHGAALISISAAYYAHFAKSGTCDERMIQMAKALGKEDASSPMDFVTTLVELQKACDVDQIKMSDYGMKYDELHKYVENSRNNMGALFQFDPDALTDEDVLKIFQDSFR</sequence>
<dbReference type="GO" id="GO:0046872">
    <property type="term" value="F:metal ion binding"/>
    <property type="evidence" value="ECO:0007669"/>
    <property type="project" value="InterPro"/>
</dbReference>
<dbReference type="InterPro" id="IPR056798">
    <property type="entry name" value="ADH_Fe_C"/>
</dbReference>
<accession>A0A1V4IZX7</accession>
<dbReference type="Gene3D" id="3.40.50.1970">
    <property type="match status" value="1"/>
</dbReference>
<dbReference type="OrthoDB" id="9804734at2"/>
<keyword evidence="1 4" id="KW-0560">Oxidoreductase</keyword>
<dbReference type="InterPro" id="IPR039697">
    <property type="entry name" value="Alcohol_dehydrogenase_Fe"/>
</dbReference>
<gene>
    <name evidence="4" type="primary">dhaT_1</name>
    <name evidence="4" type="ORF">CLCHR_06020</name>
</gene>
<name>A0A1V4IZX7_9CLOT</name>
<dbReference type="AlphaFoldDB" id="A0A1V4IZX7"/>
<reference evidence="4 5" key="1">
    <citation type="submission" date="2017-03" db="EMBL/GenBank/DDBJ databases">
        <title>Genome sequence of Clostridium chromiireducens DSM 23318.</title>
        <authorList>
            <person name="Poehlein A."/>
            <person name="Daniel R."/>
        </authorList>
    </citation>
    <scope>NUCLEOTIDE SEQUENCE [LARGE SCALE GENOMIC DNA]</scope>
    <source>
        <strain evidence="4 5">DSM 23318</strain>
    </source>
</reference>
<evidence type="ECO:0000259" key="2">
    <source>
        <dbReference type="Pfam" id="PF00465"/>
    </source>
</evidence>
<feature type="domain" description="Fe-containing alcohol dehydrogenase-like C-terminal" evidence="3">
    <location>
        <begin position="192"/>
        <end position="387"/>
    </location>
</feature>
<feature type="domain" description="Alcohol dehydrogenase iron-type/glycerol dehydrogenase GldA" evidence="2">
    <location>
        <begin position="8"/>
        <end position="181"/>
    </location>
</feature>
<dbReference type="FunFam" id="3.40.50.1970:FF:000003">
    <property type="entry name" value="Alcohol dehydrogenase, iron-containing"/>
    <property type="match status" value="1"/>
</dbReference>
<evidence type="ECO:0000259" key="3">
    <source>
        <dbReference type="Pfam" id="PF25137"/>
    </source>
</evidence>
<protein>
    <submittedName>
        <fullName evidence="4">1,3-propanediol dehydrogenase</fullName>
        <ecNumber evidence="4">1.1.1.202</ecNumber>
    </submittedName>
</protein>
<dbReference type="GO" id="GO:0047516">
    <property type="term" value="F:1,3-propanediol dehydrogenase activity"/>
    <property type="evidence" value="ECO:0007669"/>
    <property type="project" value="UniProtKB-EC"/>
</dbReference>
<dbReference type="STRING" id="225345.CLCHR_06020"/>
<keyword evidence="5" id="KW-1185">Reference proteome</keyword>
<dbReference type="Pfam" id="PF25137">
    <property type="entry name" value="ADH_Fe_C"/>
    <property type="match status" value="1"/>
</dbReference>
<organism evidence="4 5">
    <name type="scientific">Clostridium chromiireducens</name>
    <dbReference type="NCBI Taxonomy" id="225345"/>
    <lineage>
        <taxon>Bacteria</taxon>
        <taxon>Bacillati</taxon>
        <taxon>Bacillota</taxon>
        <taxon>Clostridia</taxon>
        <taxon>Eubacteriales</taxon>
        <taxon>Clostridiaceae</taxon>
        <taxon>Clostridium</taxon>
    </lineage>
</organism>
<dbReference type="Gene3D" id="1.20.1090.10">
    <property type="entry name" value="Dehydroquinate synthase-like - alpha domain"/>
    <property type="match status" value="1"/>
</dbReference>
<dbReference type="SUPFAM" id="SSF56796">
    <property type="entry name" value="Dehydroquinate synthase-like"/>
    <property type="match status" value="1"/>
</dbReference>
<dbReference type="InterPro" id="IPR001670">
    <property type="entry name" value="ADH_Fe/GldA"/>
</dbReference>
<evidence type="ECO:0000313" key="5">
    <source>
        <dbReference type="Proteomes" id="UP000191056"/>
    </source>
</evidence>
<dbReference type="Proteomes" id="UP000191056">
    <property type="component" value="Unassembled WGS sequence"/>
</dbReference>
<proteinExistence type="predicted"/>
<dbReference type="GO" id="GO:0004022">
    <property type="term" value="F:alcohol dehydrogenase (NAD+) activity"/>
    <property type="evidence" value="ECO:0007669"/>
    <property type="project" value="TreeGrafter"/>
</dbReference>
<dbReference type="Pfam" id="PF00465">
    <property type="entry name" value="Fe-ADH"/>
    <property type="match status" value="1"/>
</dbReference>
<comment type="caution">
    <text evidence="4">The sequence shown here is derived from an EMBL/GenBank/DDBJ whole genome shotgun (WGS) entry which is preliminary data.</text>
</comment>
<dbReference type="EC" id="1.1.1.202" evidence="4"/>
<evidence type="ECO:0000313" key="4">
    <source>
        <dbReference type="EMBL" id="OPJ65618.1"/>
    </source>
</evidence>